<name>A0A9P5PPS2_9AGAR</name>
<dbReference type="AlphaFoldDB" id="A0A9P5PPS2"/>
<dbReference type="SUPFAM" id="SSF46565">
    <property type="entry name" value="Chaperone J-domain"/>
    <property type="match status" value="1"/>
</dbReference>
<dbReference type="Gene3D" id="1.10.287.110">
    <property type="entry name" value="DnaJ domain"/>
    <property type="match status" value="1"/>
</dbReference>
<proteinExistence type="predicted"/>
<dbReference type="PANTHER" id="PTHR44144:SF1">
    <property type="entry name" value="DNAJ HOMOLOG SUBFAMILY C MEMBER 9"/>
    <property type="match status" value="1"/>
</dbReference>
<evidence type="ECO:0000313" key="4">
    <source>
        <dbReference type="Proteomes" id="UP000772434"/>
    </source>
</evidence>
<dbReference type="GO" id="GO:0005634">
    <property type="term" value="C:nucleus"/>
    <property type="evidence" value="ECO:0007669"/>
    <property type="project" value="TreeGrafter"/>
</dbReference>
<dbReference type="PROSITE" id="PS00636">
    <property type="entry name" value="DNAJ_1"/>
    <property type="match status" value="1"/>
</dbReference>
<protein>
    <recommendedName>
        <fullName evidence="2">J domain-containing protein</fullName>
    </recommendedName>
</protein>
<dbReference type="PROSITE" id="PS50076">
    <property type="entry name" value="DNAJ_2"/>
    <property type="match status" value="1"/>
</dbReference>
<evidence type="ECO:0000313" key="3">
    <source>
        <dbReference type="EMBL" id="KAF9067243.1"/>
    </source>
</evidence>
<reference evidence="3" key="1">
    <citation type="submission" date="2020-11" db="EMBL/GenBank/DDBJ databases">
        <authorList>
            <consortium name="DOE Joint Genome Institute"/>
            <person name="Ahrendt S."/>
            <person name="Riley R."/>
            <person name="Andreopoulos W."/>
            <person name="Labutti K."/>
            <person name="Pangilinan J."/>
            <person name="Ruiz-Duenas F.J."/>
            <person name="Barrasa J.M."/>
            <person name="Sanchez-Garcia M."/>
            <person name="Camarero S."/>
            <person name="Miyauchi S."/>
            <person name="Serrano A."/>
            <person name="Linde D."/>
            <person name="Babiker R."/>
            <person name="Drula E."/>
            <person name="Ayuso-Fernandez I."/>
            <person name="Pacheco R."/>
            <person name="Padilla G."/>
            <person name="Ferreira P."/>
            <person name="Barriuso J."/>
            <person name="Kellner H."/>
            <person name="Castanera R."/>
            <person name="Alfaro M."/>
            <person name="Ramirez L."/>
            <person name="Pisabarro A.G."/>
            <person name="Kuo A."/>
            <person name="Tritt A."/>
            <person name="Lipzen A."/>
            <person name="He G."/>
            <person name="Yan M."/>
            <person name="Ng V."/>
            <person name="Cullen D."/>
            <person name="Martin F."/>
            <person name="Rosso M.-N."/>
            <person name="Henrissat B."/>
            <person name="Hibbett D."/>
            <person name="Martinez A.T."/>
            <person name="Grigoriev I.V."/>
        </authorList>
    </citation>
    <scope>NUCLEOTIDE SEQUENCE</scope>
    <source>
        <strain evidence="3">AH 40177</strain>
    </source>
</reference>
<organism evidence="3 4">
    <name type="scientific">Rhodocollybia butyracea</name>
    <dbReference type="NCBI Taxonomy" id="206335"/>
    <lineage>
        <taxon>Eukaryota</taxon>
        <taxon>Fungi</taxon>
        <taxon>Dikarya</taxon>
        <taxon>Basidiomycota</taxon>
        <taxon>Agaricomycotina</taxon>
        <taxon>Agaricomycetes</taxon>
        <taxon>Agaricomycetidae</taxon>
        <taxon>Agaricales</taxon>
        <taxon>Marasmiineae</taxon>
        <taxon>Omphalotaceae</taxon>
        <taxon>Rhodocollybia</taxon>
    </lineage>
</organism>
<dbReference type="InterPro" id="IPR052594">
    <property type="entry name" value="J_domain-containing_protein"/>
</dbReference>
<dbReference type="GO" id="GO:0005737">
    <property type="term" value="C:cytoplasm"/>
    <property type="evidence" value="ECO:0007669"/>
    <property type="project" value="TreeGrafter"/>
</dbReference>
<dbReference type="InterPro" id="IPR001623">
    <property type="entry name" value="DnaJ_domain"/>
</dbReference>
<dbReference type="PANTHER" id="PTHR44144">
    <property type="entry name" value="DNAJ HOMOLOG SUBFAMILY C MEMBER 9"/>
    <property type="match status" value="1"/>
</dbReference>
<dbReference type="GO" id="GO:0031072">
    <property type="term" value="F:heat shock protein binding"/>
    <property type="evidence" value="ECO:0007669"/>
    <property type="project" value="TreeGrafter"/>
</dbReference>
<gene>
    <name evidence="3" type="ORF">BDP27DRAFT_1329231</name>
</gene>
<feature type="region of interest" description="Disordered" evidence="1">
    <location>
        <begin position="86"/>
        <end position="113"/>
    </location>
</feature>
<feature type="domain" description="J" evidence="2">
    <location>
        <begin position="124"/>
        <end position="192"/>
    </location>
</feature>
<evidence type="ECO:0000259" key="2">
    <source>
        <dbReference type="PROSITE" id="PS50076"/>
    </source>
</evidence>
<dbReference type="CDD" id="cd06257">
    <property type="entry name" value="DnaJ"/>
    <property type="match status" value="1"/>
</dbReference>
<dbReference type="Proteomes" id="UP000772434">
    <property type="component" value="Unassembled WGS sequence"/>
</dbReference>
<evidence type="ECO:0000256" key="1">
    <source>
        <dbReference type="SAM" id="MobiDB-lite"/>
    </source>
</evidence>
<dbReference type="InterPro" id="IPR036869">
    <property type="entry name" value="J_dom_sf"/>
</dbReference>
<comment type="caution">
    <text evidence="3">The sequence shown here is derived from an EMBL/GenBank/DDBJ whole genome shotgun (WGS) entry which is preliminary data.</text>
</comment>
<dbReference type="Pfam" id="PF00226">
    <property type="entry name" value="DnaJ"/>
    <property type="match status" value="1"/>
</dbReference>
<keyword evidence="4" id="KW-1185">Reference proteome</keyword>
<sequence length="363" mass="41161">MVLLSINISNFKLSKYYSHEKSQLSSILQDFSTYLYRVPASSSTATGLEMLSYAFSSATTFFHLPVDEEEDEAIAGYERKLLTWTSDTPAPSKSSHEQSRQARFQTEDSEERNKTVNAILEKDDLYEVLGVRKSKAVDKLALRRAYLLRSRACHPDKFPVDKTKATLAFQKIAVAYDVLSNPSSKRSYDRRSPNAKYDMFATRPTGHAEETFRNVVIGIFNEFLDGDIEVIRTLLKATSDYNPSLTLGDDGINSVLTILGTIRQRALTCRTCIFALHAELSRVIDVQHEMRQLSYFDIFARSRLLIQLTRITLSLPFALERALGEQHTIYESSNEKAVTILPKHLNVLIRSIDAALAQMERIL</sequence>
<accession>A0A9P5PPS2</accession>
<dbReference type="OrthoDB" id="259708at2759"/>
<dbReference type="InterPro" id="IPR018253">
    <property type="entry name" value="DnaJ_domain_CS"/>
</dbReference>
<dbReference type="SMART" id="SM00271">
    <property type="entry name" value="DnaJ"/>
    <property type="match status" value="1"/>
</dbReference>
<dbReference type="EMBL" id="JADNRY010000076">
    <property type="protein sequence ID" value="KAF9067243.1"/>
    <property type="molecule type" value="Genomic_DNA"/>
</dbReference>